<evidence type="ECO:0000313" key="3">
    <source>
        <dbReference type="Proteomes" id="UP000814176"/>
    </source>
</evidence>
<keyword evidence="3" id="KW-1185">Reference proteome</keyword>
<organism evidence="2 3">
    <name type="scientific">Rhodofomes roseus</name>
    <dbReference type="NCBI Taxonomy" id="34475"/>
    <lineage>
        <taxon>Eukaryota</taxon>
        <taxon>Fungi</taxon>
        <taxon>Dikarya</taxon>
        <taxon>Basidiomycota</taxon>
        <taxon>Agaricomycotina</taxon>
        <taxon>Agaricomycetes</taxon>
        <taxon>Polyporales</taxon>
        <taxon>Rhodofomes</taxon>
    </lineage>
</organism>
<gene>
    <name evidence="2" type="ORF">C8Q71DRAFT_852893</name>
</gene>
<evidence type="ECO:0000256" key="1">
    <source>
        <dbReference type="SAM" id="MobiDB-lite"/>
    </source>
</evidence>
<evidence type="ECO:0000313" key="2">
    <source>
        <dbReference type="EMBL" id="KAH9842322.1"/>
    </source>
</evidence>
<dbReference type="RefSeq" id="XP_047783369.1">
    <property type="nucleotide sequence ID" value="XM_047926873.1"/>
</dbReference>
<accession>A0ABQ8KU00</accession>
<dbReference type="EMBL" id="JADCUA010000002">
    <property type="protein sequence ID" value="KAH9842322.1"/>
    <property type="molecule type" value="Genomic_DNA"/>
</dbReference>
<reference evidence="2 3" key="1">
    <citation type="journal article" date="2021" name="Environ. Microbiol.">
        <title>Gene family expansions and transcriptome signatures uncover fungal adaptations to wood decay.</title>
        <authorList>
            <person name="Hage H."/>
            <person name="Miyauchi S."/>
            <person name="Viragh M."/>
            <person name="Drula E."/>
            <person name="Min B."/>
            <person name="Chaduli D."/>
            <person name="Navarro D."/>
            <person name="Favel A."/>
            <person name="Norest M."/>
            <person name="Lesage-Meessen L."/>
            <person name="Balint B."/>
            <person name="Merenyi Z."/>
            <person name="de Eugenio L."/>
            <person name="Morin E."/>
            <person name="Martinez A.T."/>
            <person name="Baldrian P."/>
            <person name="Stursova M."/>
            <person name="Martinez M.J."/>
            <person name="Novotny C."/>
            <person name="Magnuson J.K."/>
            <person name="Spatafora J.W."/>
            <person name="Maurice S."/>
            <person name="Pangilinan J."/>
            <person name="Andreopoulos W."/>
            <person name="LaButti K."/>
            <person name="Hundley H."/>
            <person name="Na H."/>
            <person name="Kuo A."/>
            <person name="Barry K."/>
            <person name="Lipzen A."/>
            <person name="Henrissat B."/>
            <person name="Riley R."/>
            <person name="Ahrendt S."/>
            <person name="Nagy L.G."/>
            <person name="Grigoriev I.V."/>
            <person name="Martin F."/>
            <person name="Rosso M.N."/>
        </authorList>
    </citation>
    <scope>NUCLEOTIDE SEQUENCE [LARGE SCALE GENOMIC DNA]</scope>
    <source>
        <strain evidence="2 3">CIRM-BRFM 1785</strain>
    </source>
</reference>
<dbReference type="GeneID" id="72007605"/>
<feature type="compositionally biased region" description="Polar residues" evidence="1">
    <location>
        <begin position="51"/>
        <end position="66"/>
    </location>
</feature>
<name>A0ABQ8KU00_9APHY</name>
<protein>
    <submittedName>
        <fullName evidence="2">Uncharacterized protein</fullName>
    </submittedName>
</protein>
<feature type="region of interest" description="Disordered" evidence="1">
    <location>
        <begin position="51"/>
        <end position="71"/>
    </location>
</feature>
<sequence>MSVTSEPTLHRGCPPIAPKTQAWVGYTTTCSSEPFISLFNYPMSTFNTLEPSHSTNNEPQTLQLPQPGQALGSDRTIGAGGIYNYKEYYEEELAAELTNNIPSLFREWHTSNLLTIAGRGIPVKHWDKVYKKRSGVVETDAWHALRVEWGNWKFLAEERDRFSSEDAFWDKYSNEERERLSYQQILDRLQKDRTWTDAADYDAAMRYFGGDLGRSDTQGVFRYKKSGKWRICDKKLTVAKKWRALLEKDETIRANWEAMQAASPSD</sequence>
<proteinExistence type="predicted"/>
<dbReference type="Proteomes" id="UP000814176">
    <property type="component" value="Unassembled WGS sequence"/>
</dbReference>
<comment type="caution">
    <text evidence="2">The sequence shown here is derived from an EMBL/GenBank/DDBJ whole genome shotgun (WGS) entry which is preliminary data.</text>
</comment>